<feature type="domain" description="Hydroxymethylglutaryl-coenzyme A synthase C-terminal" evidence="4">
    <location>
        <begin position="184"/>
        <end position="255"/>
    </location>
</feature>
<dbReference type="PANTHER" id="PTHR43323:SF2">
    <property type="entry name" value="HYDROXYMETHYLGLUTARYL-COA SYNTHASE"/>
    <property type="match status" value="1"/>
</dbReference>
<accession>A0A0W0TEK9</accession>
<organism evidence="5 6">
    <name type="scientific">Legionella erythra</name>
    <dbReference type="NCBI Taxonomy" id="448"/>
    <lineage>
        <taxon>Bacteria</taxon>
        <taxon>Pseudomonadati</taxon>
        <taxon>Pseudomonadota</taxon>
        <taxon>Gammaproteobacteria</taxon>
        <taxon>Legionellales</taxon>
        <taxon>Legionellaceae</taxon>
        <taxon>Legionella</taxon>
    </lineage>
</organism>
<dbReference type="AlphaFoldDB" id="A0A0W0TEK9"/>
<evidence type="ECO:0000313" key="5">
    <source>
        <dbReference type="EMBL" id="KTC94009.1"/>
    </source>
</evidence>
<dbReference type="InterPro" id="IPR013528">
    <property type="entry name" value="HMG_CoA_synth_N"/>
</dbReference>
<reference evidence="5 6" key="1">
    <citation type="submission" date="2015-11" db="EMBL/GenBank/DDBJ databases">
        <title>Genomic analysis of 38 Legionella species identifies large and diverse effector repertoires.</title>
        <authorList>
            <person name="Burstein D."/>
            <person name="Amaro F."/>
            <person name="Zusman T."/>
            <person name="Lifshitz Z."/>
            <person name="Cohen O."/>
            <person name="Gilbert J.A."/>
            <person name="Pupko T."/>
            <person name="Shuman H.A."/>
            <person name="Segal G."/>
        </authorList>
    </citation>
    <scope>NUCLEOTIDE SEQUENCE [LARGE SCALE GENOMIC DNA]</scope>
    <source>
        <strain evidence="5 6">SE-32A-C8</strain>
    </source>
</reference>
<dbReference type="EC" id="2.3.3.-" evidence="5"/>
<evidence type="ECO:0000256" key="2">
    <source>
        <dbReference type="ARBA" id="ARBA00022679"/>
    </source>
</evidence>
<dbReference type="Proteomes" id="UP000054773">
    <property type="component" value="Unassembled WGS sequence"/>
</dbReference>
<dbReference type="InterPro" id="IPR016039">
    <property type="entry name" value="Thiolase-like"/>
</dbReference>
<dbReference type="GO" id="GO:0006084">
    <property type="term" value="P:acetyl-CoA metabolic process"/>
    <property type="evidence" value="ECO:0007669"/>
    <property type="project" value="InterPro"/>
</dbReference>
<dbReference type="EMBL" id="LNYA01000036">
    <property type="protein sequence ID" value="KTC94009.1"/>
    <property type="molecule type" value="Genomic_DNA"/>
</dbReference>
<protein>
    <submittedName>
        <fullName evidence="5">Polyketide biosynthesis 3-hydroxy-3-methylglutaryl-ACP synthase PksG</fullName>
        <ecNumber evidence="5">2.3.3.-</ecNumber>
    </submittedName>
</protein>
<dbReference type="SUPFAM" id="SSF53901">
    <property type="entry name" value="Thiolase-like"/>
    <property type="match status" value="2"/>
</dbReference>
<keyword evidence="6" id="KW-1185">Reference proteome</keyword>
<dbReference type="PANTHER" id="PTHR43323">
    <property type="entry name" value="3-HYDROXY-3-METHYLGLUTARYL COENZYME A SYNTHASE"/>
    <property type="match status" value="1"/>
</dbReference>
<name>A0A0W0TEK9_LEGER</name>
<feature type="domain" description="Hydroxymethylglutaryl-coenzyme A synthase N-terminal" evidence="3">
    <location>
        <begin position="5"/>
        <end position="171"/>
    </location>
</feature>
<dbReference type="PATRIC" id="fig|448.7.peg.3080"/>
<dbReference type="Gene3D" id="3.40.47.10">
    <property type="match status" value="1"/>
</dbReference>
<dbReference type="RefSeq" id="WP_058528016.1">
    <property type="nucleotide sequence ID" value="NZ_CAAAHY010000030.1"/>
</dbReference>
<proteinExistence type="inferred from homology"/>
<feature type="domain" description="Hydroxymethylglutaryl-coenzyme A synthase C-terminal" evidence="4">
    <location>
        <begin position="267"/>
        <end position="358"/>
    </location>
</feature>
<keyword evidence="5" id="KW-0012">Acyltransferase</keyword>
<comment type="similarity">
    <text evidence="1">Belongs to the thiolase-like superfamily. HMG-CoA synthase family.</text>
</comment>
<dbReference type="CDD" id="cd00827">
    <property type="entry name" value="init_cond_enzymes"/>
    <property type="match status" value="1"/>
</dbReference>
<dbReference type="Pfam" id="PF01154">
    <property type="entry name" value="HMG_CoA_synt_N"/>
    <property type="match status" value="1"/>
</dbReference>
<dbReference type="Pfam" id="PF08540">
    <property type="entry name" value="HMG_CoA_synt_C"/>
    <property type="match status" value="2"/>
</dbReference>
<dbReference type="STRING" id="448.Lery_2923"/>
<gene>
    <name evidence="5" type="primary">pksG</name>
    <name evidence="5" type="ORF">Lery_2923</name>
</gene>
<comment type="caution">
    <text evidence="5">The sequence shown here is derived from an EMBL/GenBank/DDBJ whole genome shotgun (WGS) entry which is preliminary data.</text>
</comment>
<keyword evidence="2 5" id="KW-0808">Transferase</keyword>
<evidence type="ECO:0000259" key="3">
    <source>
        <dbReference type="Pfam" id="PF01154"/>
    </source>
</evidence>
<sequence>MQCPAVGITSVGLCFPPFYMHLRELAGLRGVDVEKYTLGLGLNEMALCGKHCSVIDLAIGAAQGAIAHWGGSVEDIGLIAVGTETPVDYSRPLSAWVASELKIQGHIRSYEVKHACYGGTLAIMQAAEWYLSQTTKQKVALVIAVDEALYAEHDAGEPTQGAGAVAFIIGPPVLAALNVGNTIAYSEPVFDFWKPLDKHYPEVNGAYSLECYKRAAVCCFKKLIQNDDPMQFLTQYKALCFHVPFPKMVYKAFASVGESLGLTESQTNELYQSRIAPFMAWNQRCGNAYTASLWIMFAYALGYAVTNEQFLLFSYGSGMGSELIDCTIQIKNEDKSWHHEVERQLNSRQELFANDYVTIRQNKPSQ</sequence>
<dbReference type="GO" id="GO:0004421">
    <property type="term" value="F:hydroxymethylglutaryl-CoA synthase activity"/>
    <property type="evidence" value="ECO:0007669"/>
    <property type="project" value="InterPro"/>
</dbReference>
<evidence type="ECO:0000256" key="1">
    <source>
        <dbReference type="ARBA" id="ARBA00007061"/>
    </source>
</evidence>
<dbReference type="InterPro" id="IPR013746">
    <property type="entry name" value="HMG_CoA_synt_C_dom"/>
</dbReference>
<evidence type="ECO:0000259" key="4">
    <source>
        <dbReference type="Pfam" id="PF08540"/>
    </source>
</evidence>
<evidence type="ECO:0000313" key="6">
    <source>
        <dbReference type="Proteomes" id="UP000054773"/>
    </source>
</evidence>
<dbReference type="OrthoDB" id="9769523at2"/>